<evidence type="ECO:0000313" key="3">
    <source>
        <dbReference type="Proteomes" id="UP000751190"/>
    </source>
</evidence>
<name>A0A8J5X2V9_DIALT</name>
<organism evidence="2 3">
    <name type="scientific">Diacronema lutheri</name>
    <name type="common">Unicellular marine alga</name>
    <name type="synonym">Monochrysis lutheri</name>
    <dbReference type="NCBI Taxonomy" id="2081491"/>
    <lineage>
        <taxon>Eukaryota</taxon>
        <taxon>Haptista</taxon>
        <taxon>Haptophyta</taxon>
        <taxon>Pavlovophyceae</taxon>
        <taxon>Pavlovales</taxon>
        <taxon>Pavlovaceae</taxon>
        <taxon>Diacronema</taxon>
    </lineage>
</organism>
<feature type="compositionally biased region" description="Low complexity" evidence="1">
    <location>
        <begin position="295"/>
        <end position="307"/>
    </location>
</feature>
<dbReference type="AlphaFoldDB" id="A0A8J5X2V9"/>
<dbReference type="EMBL" id="JAGTXO010000095">
    <property type="protein sequence ID" value="KAG8456946.1"/>
    <property type="molecule type" value="Genomic_DNA"/>
</dbReference>
<dbReference type="OrthoDB" id="7459479at2759"/>
<sequence length="424" mass="43654">MAADVELLVRGVVSKTRQMGKRLVFCDVVVSDACAFADARALAGAPAPDAPAADAPAAANAAPRGAAGVAAGQSVDVMLEASMSTYRGAPFDVLRFVRSQHVPTRGGWFTFHIEVVASVELEPNARGVRVLRARELRSAEAEPLADPDEELAHAKEPKAARHAIFADWLVRQFGAAALAARGGVVDVGGGKGGVSLALVSQYGVPCTIVDPVALGDDARALRASGAPLAHVRAALTRDACAELAAVADRDRAAAAVGAGGEGERDGDGEDGAPLVAGDARICEPCAQGGDGARPGGARRAAGAQPAGWRRRPRRAARSCAPAARASAADADVLRALRDASVIVGMHPDQGTEPLVRAALALSLPYAVVPCCVFARENGHRRLAGGQGVVSCGSLCAFLEQLDAEGRTRSVLLPFEGRNRLVYRL</sequence>
<dbReference type="Proteomes" id="UP000751190">
    <property type="component" value="Unassembled WGS sequence"/>
</dbReference>
<keyword evidence="3" id="KW-1185">Reference proteome</keyword>
<evidence type="ECO:0000256" key="1">
    <source>
        <dbReference type="SAM" id="MobiDB-lite"/>
    </source>
</evidence>
<evidence type="ECO:0000313" key="2">
    <source>
        <dbReference type="EMBL" id="KAG8456946.1"/>
    </source>
</evidence>
<dbReference type="PANTHER" id="PTHR36971:SF3">
    <property type="entry name" value="C3H1-TYPE DOMAIN-CONTAINING PROTEIN"/>
    <property type="match status" value="1"/>
</dbReference>
<proteinExistence type="predicted"/>
<protein>
    <submittedName>
        <fullName evidence="2">Uncharacterized protein</fullName>
    </submittedName>
</protein>
<accession>A0A8J5X2V9</accession>
<gene>
    <name evidence="2" type="ORF">KFE25_009833</name>
</gene>
<feature type="region of interest" description="Disordered" evidence="1">
    <location>
        <begin position="288"/>
        <end position="322"/>
    </location>
</feature>
<comment type="caution">
    <text evidence="2">The sequence shown here is derived from an EMBL/GenBank/DDBJ whole genome shotgun (WGS) entry which is preliminary data.</text>
</comment>
<reference evidence="2" key="1">
    <citation type="submission" date="2021-05" db="EMBL/GenBank/DDBJ databases">
        <title>The genome of the haptophyte Pavlova lutheri (Diacronema luteri, Pavlovales) - a model for lipid biosynthesis in eukaryotic algae.</title>
        <authorList>
            <person name="Hulatt C.J."/>
            <person name="Posewitz M.C."/>
        </authorList>
    </citation>
    <scope>NUCLEOTIDE SEQUENCE</scope>
    <source>
        <strain evidence="2">NIVA-4/92</strain>
    </source>
</reference>
<dbReference type="PANTHER" id="PTHR36971">
    <property type="entry name" value="UNNAMED PRODUCT"/>
    <property type="match status" value="1"/>
</dbReference>